<dbReference type="AlphaFoldDB" id="A0A455U9I7"/>
<dbReference type="Gene3D" id="1.25.40.10">
    <property type="entry name" value="Tetratricopeptide repeat domain"/>
    <property type="match status" value="1"/>
</dbReference>
<keyword evidence="8" id="KW-0812">Transmembrane</keyword>
<dbReference type="GO" id="GO:0160138">
    <property type="term" value="F:23S rRNA pseudouridine(2604) synthase activity"/>
    <property type="evidence" value="ECO:0007669"/>
    <property type="project" value="UniProtKB-EC"/>
</dbReference>
<accession>A0A455U9I7</accession>
<evidence type="ECO:0000256" key="7">
    <source>
        <dbReference type="SAM" id="MobiDB-lite"/>
    </source>
</evidence>
<dbReference type="PROSITE" id="PS01149">
    <property type="entry name" value="PSI_RSU"/>
    <property type="match status" value="1"/>
</dbReference>
<evidence type="ECO:0000256" key="1">
    <source>
        <dbReference type="ARBA" id="ARBA00008348"/>
    </source>
</evidence>
<feature type="region of interest" description="Disordered" evidence="7">
    <location>
        <begin position="440"/>
        <end position="550"/>
    </location>
</feature>
<dbReference type="EMBL" id="AP019514">
    <property type="protein sequence ID" value="BBI61319.1"/>
    <property type="molecule type" value="Genomic_DNA"/>
</dbReference>
<dbReference type="GO" id="GO:0003723">
    <property type="term" value="F:RNA binding"/>
    <property type="evidence" value="ECO:0007669"/>
    <property type="project" value="UniProtKB-KW"/>
</dbReference>
<dbReference type="SMART" id="SM00363">
    <property type="entry name" value="S4"/>
    <property type="match status" value="1"/>
</dbReference>
<evidence type="ECO:0000259" key="9">
    <source>
        <dbReference type="SMART" id="SM00363"/>
    </source>
</evidence>
<dbReference type="NCBIfam" id="NF007784">
    <property type="entry name" value="PRK10475.1"/>
    <property type="match status" value="1"/>
</dbReference>
<evidence type="ECO:0000256" key="3">
    <source>
        <dbReference type="ARBA" id="ARBA00036390"/>
    </source>
</evidence>
<dbReference type="KEGG" id="hsr:HSBAA_26250"/>
<dbReference type="InterPro" id="IPR006145">
    <property type="entry name" value="PsdUridine_synth_RsuA/RluA"/>
</dbReference>
<dbReference type="CDD" id="cd02554">
    <property type="entry name" value="PseudoU_synth_RluF"/>
    <property type="match status" value="1"/>
</dbReference>
<dbReference type="Pfam" id="PF06041">
    <property type="entry name" value="DUF924"/>
    <property type="match status" value="1"/>
</dbReference>
<proteinExistence type="inferred from homology"/>
<name>A0A455U9I7_9GAMM</name>
<keyword evidence="8" id="KW-1133">Transmembrane helix</keyword>
<dbReference type="InterPro" id="IPR020103">
    <property type="entry name" value="PsdUridine_synth_cat_dom_sf"/>
</dbReference>
<evidence type="ECO:0000313" key="11">
    <source>
        <dbReference type="Proteomes" id="UP000320231"/>
    </source>
</evidence>
<evidence type="ECO:0000256" key="2">
    <source>
        <dbReference type="ARBA" id="ARBA00023235"/>
    </source>
</evidence>
<dbReference type="InterPro" id="IPR020094">
    <property type="entry name" value="TruA/RsuA/RluB/E/F_N"/>
</dbReference>
<dbReference type="Pfam" id="PF00849">
    <property type="entry name" value="PseudoU_synth_2"/>
    <property type="match status" value="1"/>
</dbReference>
<dbReference type="InterPro" id="IPR002942">
    <property type="entry name" value="S4_RNA-bd"/>
</dbReference>
<keyword evidence="2 6" id="KW-0413">Isomerase</keyword>
<protein>
    <recommendedName>
        <fullName evidence="6">Pseudouridine synthase</fullName>
        <ecNumber evidence="6">5.4.99.-</ecNumber>
    </recommendedName>
</protein>
<evidence type="ECO:0000256" key="4">
    <source>
        <dbReference type="ARBA" id="ARBA00036535"/>
    </source>
</evidence>
<dbReference type="SUPFAM" id="SSF48452">
    <property type="entry name" value="TPR-like"/>
    <property type="match status" value="1"/>
</dbReference>
<dbReference type="PANTHER" id="PTHR47683">
    <property type="entry name" value="PSEUDOURIDINE SYNTHASE FAMILY PROTEIN-RELATED"/>
    <property type="match status" value="1"/>
</dbReference>
<dbReference type="NCBIfam" id="TIGR00093">
    <property type="entry name" value="pseudouridine synthase"/>
    <property type="match status" value="1"/>
</dbReference>
<dbReference type="Gene3D" id="1.20.58.320">
    <property type="entry name" value="TPR-like"/>
    <property type="match status" value="1"/>
</dbReference>
<dbReference type="InterPro" id="IPR010323">
    <property type="entry name" value="DUF924"/>
</dbReference>
<dbReference type="Gene3D" id="3.10.290.10">
    <property type="entry name" value="RNA-binding S4 domain"/>
    <property type="match status" value="1"/>
</dbReference>
<feature type="compositionally biased region" description="Low complexity" evidence="7">
    <location>
        <begin position="500"/>
        <end position="531"/>
    </location>
</feature>
<dbReference type="InterPro" id="IPR036986">
    <property type="entry name" value="S4_RNA-bd_sf"/>
</dbReference>
<keyword evidence="5" id="KW-0694">RNA-binding</keyword>
<dbReference type="Gene3D" id="3.30.70.580">
    <property type="entry name" value="Pseudouridine synthase I, catalytic domain, N-terminal subdomain"/>
    <property type="match status" value="1"/>
</dbReference>
<feature type="transmembrane region" description="Helical" evidence="8">
    <location>
        <begin position="181"/>
        <end position="201"/>
    </location>
</feature>
<dbReference type="CDD" id="cd00165">
    <property type="entry name" value="S4"/>
    <property type="match status" value="1"/>
</dbReference>
<feature type="compositionally biased region" description="Polar residues" evidence="7">
    <location>
        <begin position="455"/>
        <end position="466"/>
    </location>
</feature>
<dbReference type="InterPro" id="IPR018496">
    <property type="entry name" value="PsdUridine_synth_RsuA/RluB_CS"/>
</dbReference>
<dbReference type="GO" id="GO:0000455">
    <property type="term" value="P:enzyme-directed rRNA pseudouridine synthesis"/>
    <property type="evidence" value="ECO:0007669"/>
    <property type="project" value="UniProtKB-ARBA"/>
</dbReference>
<keyword evidence="8" id="KW-0472">Membrane</keyword>
<dbReference type="SUPFAM" id="SSF55120">
    <property type="entry name" value="Pseudouridine synthase"/>
    <property type="match status" value="1"/>
</dbReference>
<gene>
    <name evidence="10" type="ORF">HSBAA_26250</name>
</gene>
<comment type="similarity">
    <text evidence="1 6">Belongs to the pseudouridine synthase RsuA family.</text>
</comment>
<organism evidence="10 11">
    <name type="scientific">Vreelandella sulfidaeris</name>
    <dbReference type="NCBI Taxonomy" id="115553"/>
    <lineage>
        <taxon>Bacteria</taxon>
        <taxon>Pseudomonadati</taxon>
        <taxon>Pseudomonadota</taxon>
        <taxon>Gammaproteobacteria</taxon>
        <taxon>Oceanospirillales</taxon>
        <taxon>Halomonadaceae</taxon>
        <taxon>Vreelandella</taxon>
    </lineage>
</organism>
<dbReference type="Proteomes" id="UP000320231">
    <property type="component" value="Chromosome"/>
</dbReference>
<dbReference type="SUPFAM" id="SSF55174">
    <property type="entry name" value="Alpha-L RNA-binding motif"/>
    <property type="match status" value="1"/>
</dbReference>
<sequence>MSSDAQAVLDFWFEALTPAQWFKKDLEMDRKILARFGTVHAQAARCECFAWRQTAHGRLAEIIVLDQFSRNIYRDDARAFGNDALALALAQEAVAAGADAELTSQQRVFLYMPFMHSESVVIHEAAMQLFDQPGLEENFDFEVRHKAIIDRFGRYPHRNALLGRASTDEELAFLKQPGSSLLIVNYLLIVFYLSIATWRFMSLRKSTRINKYISESGMCSRREADRFVEQGNVWINGRRATTGDQVVAGDLVKVNGQEIEPQEEEDLVLIALNKPVGIVSTTESSEKDNIVEFVKHGTRIFPIGRLDKDSQGLIFLTNNGDLVNKILRANNNHEKEYQVTVNKPITDEFIDGMQRGVPILGKVTKRCKVHKESTFVFTITLVQGLNRQIRRMCEYFGYEVTQLIRTRIMNVPLKGLALGDWRDLSPKEIDTIIALTEKSEAVPEKKSKPARPNYSGRSNAGKTNQPAAKERQKPAKAGAKAAGTKAAGAKPLPKGKKAASGKVSAKKIAGPKGNTPGKGAKGKAGVKPVGKGRVGRGKPAGGGKPSPRRK</sequence>
<reference evidence="10 11" key="1">
    <citation type="journal article" date="2019" name="Microbiol. Resour. Announc.">
        <title>Complete Genome Sequence of Halomonas sulfidaeris Strain Esulfide1 Isolated from a Metal Sulfide Rock at a Depth of 2,200 Meters, Obtained Using Nanopore Sequencing.</title>
        <authorList>
            <person name="Saito M."/>
            <person name="Nishigata A."/>
            <person name="Galipon J."/>
            <person name="Arakawa K."/>
        </authorList>
    </citation>
    <scope>NUCLEOTIDE SEQUENCE [LARGE SCALE GENOMIC DNA]</scope>
    <source>
        <strain evidence="10 11">ATCC BAA-803</strain>
    </source>
</reference>
<dbReference type="InterPro" id="IPR050343">
    <property type="entry name" value="RsuA_PseudoU_synthase"/>
</dbReference>
<evidence type="ECO:0000256" key="8">
    <source>
        <dbReference type="SAM" id="Phobius"/>
    </source>
</evidence>
<dbReference type="InterPro" id="IPR042092">
    <property type="entry name" value="PsdUridine_s_RsuA/RluB/E/F_cat"/>
</dbReference>
<dbReference type="Pfam" id="PF01479">
    <property type="entry name" value="S4"/>
    <property type="match status" value="1"/>
</dbReference>
<dbReference type="EC" id="5.4.99.-" evidence="6"/>
<dbReference type="FunFam" id="3.30.70.1560:FF:000002">
    <property type="entry name" value="Pseudouridine synthase"/>
    <property type="match status" value="1"/>
</dbReference>
<evidence type="ECO:0000313" key="10">
    <source>
        <dbReference type="EMBL" id="BBI61319.1"/>
    </source>
</evidence>
<dbReference type="Gene3D" id="3.30.70.1560">
    <property type="entry name" value="Alpha-L RNA-binding motif"/>
    <property type="match status" value="1"/>
</dbReference>
<comment type="catalytic activity">
    <reaction evidence="3">
        <text>uridine(35) in tRNA(Tyr) = pseudouridine(35) in tRNA(Tyr)</text>
        <dbReference type="Rhea" id="RHEA:60556"/>
        <dbReference type="Rhea" id="RHEA-COMP:15607"/>
        <dbReference type="Rhea" id="RHEA-COMP:15608"/>
        <dbReference type="ChEBI" id="CHEBI:65314"/>
        <dbReference type="ChEBI" id="CHEBI:65315"/>
    </reaction>
</comment>
<dbReference type="PANTHER" id="PTHR47683:SF2">
    <property type="entry name" value="RNA-BINDING S4 DOMAIN-CONTAINING PROTEIN"/>
    <property type="match status" value="1"/>
</dbReference>
<feature type="compositionally biased region" description="Low complexity" evidence="7">
    <location>
        <begin position="475"/>
        <end position="492"/>
    </location>
</feature>
<evidence type="ECO:0000256" key="6">
    <source>
        <dbReference type="RuleBase" id="RU003887"/>
    </source>
</evidence>
<feature type="domain" description="RNA-binding S4" evidence="9">
    <location>
        <begin position="207"/>
        <end position="265"/>
    </location>
</feature>
<dbReference type="FunFam" id="3.10.290.10:FF:000003">
    <property type="entry name" value="Pseudouridine synthase"/>
    <property type="match status" value="1"/>
</dbReference>
<dbReference type="PROSITE" id="PS50889">
    <property type="entry name" value="S4"/>
    <property type="match status" value="1"/>
</dbReference>
<evidence type="ECO:0000256" key="5">
    <source>
        <dbReference type="PROSITE-ProRule" id="PRU00182"/>
    </source>
</evidence>
<dbReference type="InterPro" id="IPR011990">
    <property type="entry name" value="TPR-like_helical_dom_sf"/>
</dbReference>
<dbReference type="InterPro" id="IPR000748">
    <property type="entry name" value="PsdUridine_synth_RsuA/RluB/E/F"/>
</dbReference>
<comment type="catalytic activity">
    <reaction evidence="4">
        <text>uridine(2604) in 23S rRNA = pseudouridine(2604) in 23S rRNA</text>
        <dbReference type="Rhea" id="RHEA:38875"/>
        <dbReference type="Rhea" id="RHEA-COMP:10093"/>
        <dbReference type="Rhea" id="RHEA-COMP:10094"/>
        <dbReference type="ChEBI" id="CHEBI:65314"/>
        <dbReference type="ChEBI" id="CHEBI:65315"/>
        <dbReference type="EC" id="5.4.99.21"/>
    </reaction>
</comment>